<dbReference type="EMBL" id="FZNY01000001">
    <property type="protein sequence ID" value="SNR43180.1"/>
    <property type="molecule type" value="Genomic_DNA"/>
</dbReference>
<dbReference type="AlphaFoldDB" id="A0A238W9G4"/>
<reference evidence="3 4" key="1">
    <citation type="submission" date="2017-06" db="EMBL/GenBank/DDBJ databases">
        <authorList>
            <person name="Kim H.J."/>
            <person name="Triplett B.A."/>
        </authorList>
    </citation>
    <scope>NUCLEOTIDE SEQUENCE [LARGE SCALE GENOMIC DNA]</scope>
    <source>
        <strain evidence="3 4">DSM 25597</strain>
    </source>
</reference>
<feature type="compositionally biased region" description="Basic and acidic residues" evidence="1">
    <location>
        <begin position="185"/>
        <end position="199"/>
    </location>
</feature>
<evidence type="ECO:0000313" key="3">
    <source>
        <dbReference type="EMBL" id="SNR43180.1"/>
    </source>
</evidence>
<dbReference type="PROSITE" id="PS51257">
    <property type="entry name" value="PROKAR_LIPOPROTEIN"/>
    <property type="match status" value="1"/>
</dbReference>
<evidence type="ECO:0000313" key="4">
    <source>
        <dbReference type="Proteomes" id="UP000198379"/>
    </source>
</evidence>
<evidence type="ECO:0000256" key="1">
    <source>
        <dbReference type="SAM" id="MobiDB-lite"/>
    </source>
</evidence>
<protein>
    <recommendedName>
        <fullName evidence="5">Lipoprotein</fullName>
    </recommendedName>
</protein>
<dbReference type="OrthoDB" id="1443931at2"/>
<feature type="chain" id="PRO_5012963799" description="Lipoprotein" evidence="2">
    <location>
        <begin position="25"/>
        <end position="213"/>
    </location>
</feature>
<gene>
    <name evidence="3" type="ORF">SAMN06265376_101836</name>
</gene>
<feature type="region of interest" description="Disordered" evidence="1">
    <location>
        <begin position="184"/>
        <end position="213"/>
    </location>
</feature>
<dbReference type="RefSeq" id="WP_089370149.1">
    <property type="nucleotide sequence ID" value="NZ_BMEP01000002.1"/>
</dbReference>
<accession>A0A238W9G4</accession>
<name>A0A238W9G4_9FLAO</name>
<feature type="signal peptide" evidence="2">
    <location>
        <begin position="1"/>
        <end position="24"/>
    </location>
</feature>
<sequence length="213" mass="24016">MKQRILIYLLSLFFLFTACEKKEAQDQESETINVVTIDTMMIPNSTQGLKPSLRLTPKAQEAVRDWSLYQNLSKRLDSLQGVSLGKTKSQLSILIATFDGQEEAEEAIVNLTPDNLESPAINARLLSVETKLKIVNNYAQKSEPNAQEITNGIIELKNAFQNLNLQVNEKFALTIEEMLEQLNQEIDKTNDSPEAEKPTPRGKPPVKIYKPNQ</sequence>
<organism evidence="3 4">
    <name type="scientific">Dokdonia pacifica</name>
    <dbReference type="NCBI Taxonomy" id="1627892"/>
    <lineage>
        <taxon>Bacteria</taxon>
        <taxon>Pseudomonadati</taxon>
        <taxon>Bacteroidota</taxon>
        <taxon>Flavobacteriia</taxon>
        <taxon>Flavobacteriales</taxon>
        <taxon>Flavobacteriaceae</taxon>
        <taxon>Dokdonia</taxon>
    </lineage>
</organism>
<evidence type="ECO:0008006" key="5">
    <source>
        <dbReference type="Google" id="ProtNLM"/>
    </source>
</evidence>
<keyword evidence="4" id="KW-1185">Reference proteome</keyword>
<evidence type="ECO:0000256" key="2">
    <source>
        <dbReference type="SAM" id="SignalP"/>
    </source>
</evidence>
<proteinExistence type="predicted"/>
<dbReference type="Proteomes" id="UP000198379">
    <property type="component" value="Unassembled WGS sequence"/>
</dbReference>
<keyword evidence="2" id="KW-0732">Signal</keyword>